<feature type="compositionally biased region" description="Polar residues" evidence="3">
    <location>
        <begin position="258"/>
        <end position="276"/>
    </location>
</feature>
<feature type="coiled-coil region" evidence="2">
    <location>
        <begin position="383"/>
        <end position="421"/>
    </location>
</feature>
<feature type="compositionally biased region" description="Acidic residues" evidence="3">
    <location>
        <begin position="241"/>
        <end position="250"/>
    </location>
</feature>
<reference evidence="5 8" key="7">
    <citation type="journal article" date="2002" name="Virology">
        <title>Transcriptional analysis of the DNA polymerase gene of shrimp white spot syndrome virus.</title>
        <authorList>
            <person name="Chen L.L."/>
            <person name="Wang H.C."/>
            <person name="Huang C.J."/>
            <person name="Peng S.E."/>
            <person name="Chen Y.G."/>
            <person name="Lin S.J."/>
            <person name="Chen W.Y."/>
            <person name="Dai C.F."/>
            <person name="Yu H.T."/>
            <person name="Wang C.H."/>
            <person name="Lo C.F."/>
            <person name="Kou G.H."/>
        </authorList>
    </citation>
    <scope>NUCLEOTIDE SEQUENCE [LARGE SCALE GENOMIC DNA]</scope>
    <source>
        <strain evidence="5">Taiwan</strain>
    </source>
</reference>
<dbReference type="GO" id="GO:0008270">
    <property type="term" value="F:zinc ion binding"/>
    <property type="evidence" value="ECO:0007669"/>
    <property type="project" value="UniProtKB-KW"/>
</dbReference>
<evidence type="ECO:0000313" key="8">
    <source>
        <dbReference type="Proteomes" id="UP000281246"/>
    </source>
</evidence>
<dbReference type="Proteomes" id="UP000281246">
    <property type="component" value="Segment"/>
</dbReference>
<dbReference type="KEGG" id="vg:26680459"/>
<dbReference type="PROSITE" id="PS50089">
    <property type="entry name" value="ZF_RING_2"/>
    <property type="match status" value="1"/>
</dbReference>
<dbReference type="InterPro" id="IPR001841">
    <property type="entry name" value="Znf_RING"/>
</dbReference>
<reference evidence="8" key="1">
    <citation type="journal article" date="2000" name="Virology">
        <title>Transcriptional analysis of the ribonucleotide reductase genes of shrimp white spot syndrome virus.</title>
        <authorList>
            <person name="Tsai M.F."/>
            <person name="Lo C.F."/>
            <person name="van Hulten M.C."/>
            <person name="Tzeng H.F."/>
            <person name="Chou C.M."/>
            <person name="Huang C.J."/>
            <person name="Wang C.H."/>
            <person name="Lin J.Y."/>
            <person name="Vlak J.M."/>
            <person name="Kou G.H."/>
        </authorList>
    </citation>
    <scope>NUCLEOTIDE SEQUENCE [LARGE SCALE GENOMIC DNA]</scope>
</reference>
<organismHost>
    <name type="scientific">Crustacea</name>
    <name type="common">crustaceans</name>
    <dbReference type="NCBI Taxonomy" id="6657"/>
</organismHost>
<dbReference type="EMBL" id="MG432478">
    <property type="protein sequence ID" value="AWQ61994.1"/>
    <property type="molecule type" value="Genomic_DNA"/>
</dbReference>
<reference evidence="5" key="4">
    <citation type="submission" date="2001-10" db="EMBL/GenBank/DDBJ databases">
        <authorList>
            <person name="Lo C.-F."/>
            <person name="Kou G.-H."/>
        </authorList>
    </citation>
    <scope>NUCLEOTIDE SEQUENCE</scope>
    <source>
        <strain evidence="5">Taiwan</strain>
    </source>
</reference>
<name>A0A2U9GAI1_WSSV</name>
<organism evidence="6">
    <name type="scientific">White spot syndrome virus</name>
    <name type="common">WSSV</name>
    <name type="synonym">White spot bacilliform virus</name>
    <dbReference type="NCBI Taxonomy" id="92652"/>
    <lineage>
        <taxon>Viruses</taxon>
        <taxon>Viruses incertae sedis</taxon>
        <taxon>Naldaviricetes</taxon>
        <taxon>Nimaviridae</taxon>
        <taxon>Whispovirus</taxon>
        <taxon>White spot syndrome virus</taxon>
    </lineage>
</organism>
<dbReference type="EMBL" id="MG432479">
    <property type="protein sequence ID" value="AWQ62375.1"/>
    <property type="molecule type" value="Genomic_DNA"/>
</dbReference>
<dbReference type="Gene3D" id="3.30.40.10">
    <property type="entry name" value="Zinc/RING finger domain, C3HC4 (zinc finger)"/>
    <property type="match status" value="1"/>
</dbReference>
<evidence type="ECO:0000256" key="3">
    <source>
        <dbReference type="SAM" id="MobiDB-lite"/>
    </source>
</evidence>
<reference evidence="6" key="12">
    <citation type="journal article" name="FEMS Microbiol. Lett.">
        <title>Molecular variability and genetic structure of white spot syndrome virus strains from northwest Mexico based on the analysis of genomes.</title>
        <authorList>
            <person name="Parrilla-Taylor D.P."/>
            <person name="Vibanco-Perez N."/>
            <person name="Duran-Avelar M.J."/>
            <person name="Gomez-Gil B."/>
            <person name="Llera-Herrera R."/>
            <person name="Vazquez-Juarez R."/>
        </authorList>
    </citation>
    <scope>NUCLEOTIDE SEQUENCE</scope>
    <source>
        <strain evidence="6">GVE05</strain>
        <strain evidence="7">JP</strain>
    </source>
</reference>
<dbReference type="RefSeq" id="YP_009220499.1">
    <property type="nucleotide sequence ID" value="NC_003225.3"/>
</dbReference>
<evidence type="ECO:0000259" key="4">
    <source>
        <dbReference type="PROSITE" id="PS50089"/>
    </source>
</evidence>
<dbReference type="InterPro" id="IPR013083">
    <property type="entry name" value="Znf_RING/FYVE/PHD"/>
</dbReference>
<keyword evidence="2" id="KW-0175">Coiled coil</keyword>
<feature type="compositionally biased region" description="Low complexity" evidence="3">
    <location>
        <begin position="336"/>
        <end position="355"/>
    </location>
</feature>
<feature type="region of interest" description="Disordered" evidence="3">
    <location>
        <begin position="239"/>
        <end position="311"/>
    </location>
</feature>
<reference evidence="5 8" key="6">
    <citation type="journal article" date="2002" name="Virology">
        <title>Chimeric polypeptide of thymidine kinase and thymidylate kinase of shrimp white spot syndrome virus: thymidine kinase activity of the recombinant protein expressed in a baculovirus/insect cell system.</title>
        <authorList>
            <person name="Tzeng H.F."/>
            <person name="Chang Z.F."/>
            <person name="Peng S.E."/>
            <person name="Wang C.H."/>
            <person name="Lin J.Y."/>
            <person name="Kou G.H."/>
            <person name="Lo C.F."/>
        </authorList>
    </citation>
    <scope>NUCLEOTIDE SEQUENCE [LARGE SCALE GENOMIC DNA]</scope>
    <source>
        <strain evidence="5">Taiwan</strain>
    </source>
</reference>
<reference evidence="5 8" key="5">
    <citation type="journal article" date="2002" name="Virology">
        <title>Identification of a nucleocapsid protein (VP35) gene of shrimp white spot syndrome virus and characterization of the motif important for targeting VP35 to the nuclei of transfected insect cells.</title>
        <authorList>
            <person name="Chen L.L."/>
            <person name="Leu J.H."/>
            <person name="Huang C.J."/>
            <person name="Chou C.M."/>
            <person name="Chen S.M."/>
            <person name="Wang C.H."/>
            <person name="Lo C.F."/>
            <person name="Kou G.H."/>
        </authorList>
    </citation>
    <scope>NUCLEOTIDE SEQUENCE [LARGE SCALE GENOMIC DNA]</scope>
    <source>
        <strain evidence="5">Taiwan</strain>
    </source>
</reference>
<feature type="compositionally biased region" description="Acidic residues" evidence="3">
    <location>
        <begin position="278"/>
        <end position="287"/>
    </location>
</feature>
<dbReference type="SUPFAM" id="SSF57850">
    <property type="entry name" value="RING/U-box"/>
    <property type="match status" value="1"/>
</dbReference>
<gene>
    <name evidence="6" type="primary">79</name>
</gene>
<feature type="region of interest" description="Disordered" evidence="3">
    <location>
        <begin position="327"/>
        <end position="370"/>
    </location>
</feature>
<reference evidence="8" key="3">
    <citation type="journal article" date="2001" name="Virology">
        <title>Cloning, characterization, and phylogenetic analysis of a shrimp white spot syndrome virus gene that encodes a protein kinase.</title>
        <authorList>
            <person name="Liu W.J."/>
            <person name="Yu H.T."/>
            <person name="Peng S.E."/>
            <person name="Chang Y.S."/>
            <person name="Pien H.W."/>
            <person name="Lin C.J."/>
            <person name="Huang C.J."/>
            <person name="Tsai M.F."/>
            <person name="Huang C.J."/>
            <person name="Wang C.H."/>
            <person name="Lin J.Y."/>
            <person name="Lo C.F."/>
            <person name="Kou G.H."/>
        </authorList>
    </citation>
    <scope>NUCLEOTIDE SEQUENCE [LARGE SCALE GENOMIC DNA]</scope>
</reference>
<feature type="compositionally biased region" description="Low complexity" evidence="3">
    <location>
        <begin position="296"/>
        <end position="311"/>
    </location>
</feature>
<evidence type="ECO:0000313" key="6">
    <source>
        <dbReference type="EMBL" id="AWQ61994.1"/>
    </source>
</evidence>
<dbReference type="EMBL" id="AF440570">
    <property type="protein sequence ID" value="AAL89004.1"/>
    <property type="molecule type" value="Genomic_DNA"/>
</dbReference>
<reference evidence="5 8" key="2">
    <citation type="journal article" date="2000" name="Virology">
        <title>Identification and characterization of a shrimp white spot syndrome virus (WSSV) gene that encodes a novel chimeric polypeptide of cellular-type thymidine kinase and thymidylate kinase.</title>
        <authorList>
            <person name="Tsai M.F."/>
            <person name="Yu H.T."/>
            <person name="Tzeng H.F."/>
            <person name="Leu J.H."/>
            <person name="Chou C.M."/>
            <person name="Huang C.J."/>
            <person name="Wang C.H."/>
            <person name="Lin J.Y."/>
            <person name="Kou G.H."/>
            <person name="Lo C.F."/>
        </authorList>
    </citation>
    <scope>NUCLEOTIDE SEQUENCE [LARGE SCALE GENOMIC DNA]</scope>
    <source>
        <strain evidence="5">Taiwan</strain>
    </source>
</reference>
<evidence type="ECO:0000256" key="2">
    <source>
        <dbReference type="SAM" id="Coils"/>
    </source>
</evidence>
<protein>
    <submittedName>
        <fullName evidence="5">WSSV136</fullName>
    </submittedName>
    <submittedName>
        <fullName evidence="6">Wsv079</fullName>
    </submittedName>
</protein>
<proteinExistence type="predicted"/>
<keyword evidence="1" id="KW-0479">Metal-binding</keyword>
<keyword evidence="1" id="KW-0863">Zinc-finger</keyword>
<evidence type="ECO:0000313" key="7">
    <source>
        <dbReference type="EMBL" id="AWQ62375.1"/>
    </source>
</evidence>
<reference evidence="5 8" key="8">
    <citation type="journal article" date="2002" name="Virology">
        <title>Ribonucleotide reductase of shrimp white spot syndrome virus (WSSV): expression and enzymatic activity in a baculovirus/insect cell system and WSSV-infected shrimp.</title>
        <authorList>
            <person name="Lin S.T."/>
            <person name="Chang Y.S."/>
            <person name="Wang H.C."/>
            <person name="Tzeng H.F."/>
            <person name="Chang Z.F."/>
            <person name="Lin J.Y."/>
            <person name="Wang C.H."/>
            <person name="Lo C.F."/>
            <person name="Kou G.H."/>
        </authorList>
    </citation>
    <scope>NUCLEOTIDE SEQUENCE [LARGE SCALE GENOMIC DNA]</scope>
    <source>
        <strain evidence="5">Taiwan</strain>
    </source>
</reference>
<evidence type="ECO:0000256" key="1">
    <source>
        <dbReference type="PROSITE-ProRule" id="PRU00175"/>
    </source>
</evidence>
<keyword evidence="1" id="KW-0862">Zinc</keyword>
<accession>A0A2U9GAI1</accession>
<reference evidence="5 8" key="9">
    <citation type="journal article" date="2004" name="J. Virol.">
        <title>Genomic and proteomic analysis of thirty-nine structural proteins of shrimp white spot syndrome virus.</title>
        <authorList>
            <person name="Tsai J.M."/>
            <person name="Wang H.C."/>
            <person name="Leu J.H."/>
            <person name="Hsiao H.H."/>
            <person name="Wang A.H."/>
            <person name="Kou G.H."/>
            <person name="Lo C.F."/>
        </authorList>
    </citation>
    <scope>NUCLEOTIDE SEQUENCE [LARGE SCALE GENOMIC DNA]</scope>
    <source>
        <strain evidence="5">Taiwan</strain>
    </source>
</reference>
<feature type="domain" description="RING-type" evidence="4">
    <location>
        <begin position="13"/>
        <end position="67"/>
    </location>
</feature>
<sequence length="511" mass="57362">MAETVAVDEVPTCPICMGDYDSDTDCYNWSNGGMPCCRKSVHLECLFTWRFEEHMVNENHLLCPMCRAYIPPVWFFRKVYEEVYKYASFHSFLLSADYVNDEGVKDTLNKMSTILAPTFFVPNAKGVNENEDVYMERAYTKLSFMLETLSRQEMHAFSEETFEDNHEAALMGKFKDIPPYEYEGEWLKYVAPNTIDITQCLSNDDDDDEGDNNVSPSLLSGVTSFNFIEDDEDTVVFVPPEVDDNDDSESLPDLTVPPRSNNITFDTISGISSSLYDVNDDDDDDDTMSLPDLNMPSASTSSAPTSSAPTSTSLNINVNLCFNVDSDSDDEEVIPSSSSVNQPSTSSGSSSSSSNSRKRPRYGRDEDRMSNISSESKRLCVDVKRYMCRLDNIDEEYNEIANRYLAELSALRERRQETENKLGDCISRGNLFHTTVNDVIGKSLCSKKLKVKRKYASKWSANKQLIGSCLIKSASNNARLDDEIAHVHSSLLNGFDTDPSEADQISSLPNL</sequence>
<reference evidence="5 8" key="10">
    <citation type="journal article" date="2005" name="J. Virol.">
        <title>The unique stacked rings in the nucleocapsid of the white spot syndrome virus virion are formed by the major structural protein VP664, the largest viral structural protein ever found.</title>
        <authorList>
            <person name="Leu J.H."/>
            <person name="Tsai J.M."/>
            <person name="Wang H.C."/>
            <person name="Wang A.H."/>
            <person name="Wang C.H."/>
            <person name="Kou G.H."/>
            <person name="Lo C.F."/>
        </authorList>
    </citation>
    <scope>NUCLEOTIDE SEQUENCE [LARGE SCALE GENOMIC DNA]</scope>
    <source>
        <strain evidence="5">Taiwan</strain>
    </source>
</reference>
<evidence type="ECO:0000313" key="5">
    <source>
        <dbReference type="EMBL" id="AAL89004.1"/>
    </source>
</evidence>
<reference evidence="6" key="11">
    <citation type="submission" date="2017-11" db="EMBL/GenBank/DDBJ databases">
        <authorList>
            <person name="Parrilla Taylor D.P."/>
            <person name="Vibanco-Perez N."/>
            <person name="Duran-Avelar Md.J."/>
            <person name="Gomez-Gil B."/>
            <person name="Llera-Herrera R."/>
            <person name="Vazquez-Juarez R."/>
        </authorList>
    </citation>
    <scope>NUCLEOTIDE SEQUENCE</scope>
    <source>
        <strain evidence="6">GVE05</strain>
        <strain evidence="7">JP</strain>
    </source>
</reference>
<dbReference type="CDD" id="cd16448">
    <property type="entry name" value="RING-H2"/>
    <property type="match status" value="1"/>
</dbReference>